<dbReference type="FunFam" id="4.10.280.10:FF:000025">
    <property type="entry name" value="protein atonal homolog 7"/>
    <property type="match status" value="1"/>
</dbReference>
<evidence type="ECO:0000313" key="10">
    <source>
        <dbReference type="Ensembl" id="ENSCRFP00000020620.1"/>
    </source>
</evidence>
<dbReference type="InterPro" id="IPR036638">
    <property type="entry name" value="HLH_DNA-bd_sf"/>
</dbReference>
<dbReference type="SUPFAM" id="SSF47459">
    <property type="entry name" value="HLH, helix-loop-helix DNA-binding domain"/>
    <property type="match status" value="1"/>
</dbReference>
<keyword evidence="4" id="KW-0524">Neurogenesis</keyword>
<dbReference type="GO" id="GO:0005634">
    <property type="term" value="C:nucleus"/>
    <property type="evidence" value="ECO:0007669"/>
    <property type="project" value="UniProtKB-SubCell"/>
</dbReference>
<dbReference type="GO" id="GO:0007423">
    <property type="term" value="P:sensory organ development"/>
    <property type="evidence" value="ECO:0007669"/>
    <property type="project" value="TreeGrafter"/>
</dbReference>
<organism evidence="10 11">
    <name type="scientific">Cyanoderma ruficeps</name>
    <name type="common">rufous-capped babbler</name>
    <dbReference type="NCBI Taxonomy" id="181631"/>
    <lineage>
        <taxon>Eukaryota</taxon>
        <taxon>Metazoa</taxon>
        <taxon>Chordata</taxon>
        <taxon>Craniata</taxon>
        <taxon>Vertebrata</taxon>
        <taxon>Euteleostomi</taxon>
        <taxon>Archelosauria</taxon>
        <taxon>Archosauria</taxon>
        <taxon>Dinosauria</taxon>
        <taxon>Saurischia</taxon>
        <taxon>Theropoda</taxon>
        <taxon>Coelurosauria</taxon>
        <taxon>Aves</taxon>
        <taxon>Neognathae</taxon>
        <taxon>Neoaves</taxon>
        <taxon>Telluraves</taxon>
        <taxon>Australaves</taxon>
        <taxon>Passeriformes</taxon>
        <taxon>Sylvioidea</taxon>
        <taxon>Timaliidae</taxon>
        <taxon>Cyanoderma</taxon>
    </lineage>
</organism>
<name>A0A8C3RGN1_9PASS</name>
<evidence type="ECO:0000256" key="1">
    <source>
        <dbReference type="ARBA" id="ARBA00004123"/>
    </source>
</evidence>
<feature type="compositionally biased region" description="Basic and acidic residues" evidence="8">
    <location>
        <begin position="270"/>
        <end position="289"/>
    </location>
</feature>
<feature type="domain" description="BHLH" evidence="9">
    <location>
        <begin position="103"/>
        <end position="155"/>
    </location>
</feature>
<dbReference type="InterPro" id="IPR032661">
    <property type="entry name" value="ATOH1_bHLH"/>
</dbReference>
<dbReference type="PANTHER" id="PTHR19290">
    <property type="entry name" value="BASIC HELIX-LOOP-HELIX PROTEIN NEUROGENIN-RELATED"/>
    <property type="match status" value="1"/>
</dbReference>
<proteinExistence type="predicted"/>
<evidence type="ECO:0000256" key="6">
    <source>
        <dbReference type="ARBA" id="ARBA00023163"/>
    </source>
</evidence>
<feature type="region of interest" description="Disordered" evidence="8">
    <location>
        <begin position="1"/>
        <end position="29"/>
    </location>
</feature>
<dbReference type="GO" id="GO:0070888">
    <property type="term" value="F:E-box binding"/>
    <property type="evidence" value="ECO:0007669"/>
    <property type="project" value="TreeGrafter"/>
</dbReference>
<accession>A0A8C3RGN1</accession>
<dbReference type="InterPro" id="IPR050359">
    <property type="entry name" value="bHLH_transcription_factors"/>
</dbReference>
<dbReference type="PROSITE" id="PS50888">
    <property type="entry name" value="BHLH"/>
    <property type="match status" value="1"/>
</dbReference>
<dbReference type="InterPro" id="IPR011598">
    <property type="entry name" value="bHLH_dom"/>
</dbReference>
<feature type="compositionally biased region" description="Gly residues" evidence="8">
    <location>
        <begin position="67"/>
        <end position="92"/>
    </location>
</feature>
<feature type="region of interest" description="Disordered" evidence="8">
    <location>
        <begin position="59"/>
        <end position="106"/>
    </location>
</feature>
<feature type="region of interest" description="Disordered" evidence="8">
    <location>
        <begin position="166"/>
        <end position="226"/>
    </location>
</feature>
<keyword evidence="5" id="KW-0805">Transcription regulation</keyword>
<keyword evidence="7" id="KW-0539">Nucleus</keyword>
<feature type="compositionally biased region" description="Pro residues" evidence="8">
    <location>
        <begin position="192"/>
        <end position="205"/>
    </location>
</feature>
<evidence type="ECO:0000256" key="7">
    <source>
        <dbReference type="ARBA" id="ARBA00023242"/>
    </source>
</evidence>
<dbReference type="Pfam" id="PF00010">
    <property type="entry name" value="HLH"/>
    <property type="match status" value="1"/>
</dbReference>
<feature type="compositionally biased region" description="Low complexity" evidence="8">
    <location>
        <begin position="182"/>
        <end position="191"/>
    </location>
</feature>
<dbReference type="GO" id="GO:0061564">
    <property type="term" value="P:axon development"/>
    <property type="evidence" value="ECO:0007669"/>
    <property type="project" value="TreeGrafter"/>
</dbReference>
<evidence type="ECO:0000256" key="4">
    <source>
        <dbReference type="ARBA" id="ARBA00022902"/>
    </source>
</evidence>
<evidence type="ECO:0000256" key="2">
    <source>
        <dbReference type="ARBA" id="ARBA00022473"/>
    </source>
</evidence>
<dbReference type="CDD" id="cd19713">
    <property type="entry name" value="bHLH_TS_ATOH1"/>
    <property type="match status" value="1"/>
</dbReference>
<evidence type="ECO:0000259" key="9">
    <source>
        <dbReference type="PROSITE" id="PS50888"/>
    </source>
</evidence>
<evidence type="ECO:0000256" key="3">
    <source>
        <dbReference type="ARBA" id="ARBA00022782"/>
    </source>
</evidence>
<feature type="region of interest" description="Disordered" evidence="8">
    <location>
        <begin position="238"/>
        <end position="289"/>
    </location>
</feature>
<reference evidence="10" key="1">
    <citation type="submission" date="2025-08" db="UniProtKB">
        <authorList>
            <consortium name="Ensembl"/>
        </authorList>
    </citation>
    <scope>IDENTIFICATION</scope>
</reference>
<evidence type="ECO:0000313" key="11">
    <source>
        <dbReference type="Proteomes" id="UP000694396"/>
    </source>
</evidence>
<keyword evidence="11" id="KW-1185">Reference proteome</keyword>
<dbReference type="PANTHER" id="PTHR19290:SF82">
    <property type="entry name" value="TRANSCRIPTION FACTOR ATOH1"/>
    <property type="match status" value="1"/>
</dbReference>
<dbReference type="Gene3D" id="4.10.280.10">
    <property type="entry name" value="Helix-loop-helix DNA-binding domain"/>
    <property type="match status" value="1"/>
</dbReference>
<dbReference type="AlphaFoldDB" id="A0A8C3RGN1"/>
<evidence type="ECO:0000256" key="5">
    <source>
        <dbReference type="ARBA" id="ARBA00023015"/>
    </source>
</evidence>
<reference evidence="10" key="2">
    <citation type="submission" date="2025-09" db="UniProtKB">
        <authorList>
            <consortium name="Ensembl"/>
        </authorList>
    </citation>
    <scope>IDENTIFICATION</scope>
</reference>
<keyword evidence="6" id="KW-0804">Transcription</keyword>
<evidence type="ECO:0000256" key="8">
    <source>
        <dbReference type="SAM" id="MobiDB-lite"/>
    </source>
</evidence>
<dbReference type="GO" id="GO:0046983">
    <property type="term" value="F:protein dimerization activity"/>
    <property type="evidence" value="ECO:0007669"/>
    <property type="project" value="InterPro"/>
</dbReference>
<keyword evidence="2" id="KW-0217">Developmental protein</keyword>
<keyword evidence="3" id="KW-0221">Differentiation</keyword>
<dbReference type="GO" id="GO:0000981">
    <property type="term" value="F:DNA-binding transcription factor activity, RNA polymerase II-specific"/>
    <property type="evidence" value="ECO:0007669"/>
    <property type="project" value="TreeGrafter"/>
</dbReference>
<dbReference type="Ensembl" id="ENSCRFT00000021315.1">
    <property type="protein sequence ID" value="ENSCRFP00000020620.1"/>
    <property type="gene ID" value="ENSCRFG00000015359.1"/>
</dbReference>
<protein>
    <submittedName>
        <fullName evidence="10">Atonal bHLH transcription factor 1</fullName>
    </submittedName>
</protein>
<sequence>MSLPWAERAREPPGPPEPPPGPEQSGCGGFAPGSWLGVCCAARLPAAASPRYLLPGEDEEAAAEGGAARGGGSSPGGARGGGRPRGGGGGPGLRAQVSGVQKQRRLAANARERRRMHGLNHAFDQLRNVIPSFNNDKKLSKYETLQMAQIYISALAELLHGPAVPPDVPGKAEHRGAPFEPPCAAAGAGAPPGLPAPPPGPPRASPPGHGRTRFPPPPAAGGYSVQLDPLHFSSFAEGALMGQRAPSPALLVPQPGQPPQERSKTSPRSHRSDGEFSPRSHYSDSDEAS</sequence>
<comment type="subcellular location">
    <subcellularLocation>
        <location evidence="1">Nucleus</location>
    </subcellularLocation>
</comment>
<feature type="compositionally biased region" description="Pro residues" evidence="8">
    <location>
        <begin position="12"/>
        <end position="22"/>
    </location>
</feature>
<dbReference type="Proteomes" id="UP000694396">
    <property type="component" value="Unplaced"/>
</dbReference>
<dbReference type="SMART" id="SM00353">
    <property type="entry name" value="HLH"/>
    <property type="match status" value="1"/>
</dbReference>
<dbReference type="GO" id="GO:0045944">
    <property type="term" value="P:positive regulation of transcription by RNA polymerase II"/>
    <property type="evidence" value="ECO:0007669"/>
    <property type="project" value="TreeGrafter"/>
</dbReference>